<dbReference type="InterPro" id="IPR005300">
    <property type="entry name" value="MltA_B"/>
</dbReference>
<accession>A0A3B0SBD6</accession>
<dbReference type="InterPro" id="IPR026044">
    <property type="entry name" value="MltA"/>
</dbReference>
<keyword evidence="3" id="KW-0456">Lyase</keyword>
<dbReference type="InterPro" id="IPR010611">
    <property type="entry name" value="3D_dom"/>
</dbReference>
<reference evidence="7" key="1">
    <citation type="submission" date="2018-06" db="EMBL/GenBank/DDBJ databases">
        <authorList>
            <person name="Zhirakovskaya E."/>
        </authorList>
    </citation>
    <scope>NUCLEOTIDE SEQUENCE</scope>
</reference>
<dbReference type="CDD" id="cd14485">
    <property type="entry name" value="mltA_like_LT_A"/>
    <property type="match status" value="1"/>
</dbReference>
<dbReference type="SUPFAM" id="SSF50685">
    <property type="entry name" value="Barwin-like endoglucanases"/>
    <property type="match status" value="1"/>
</dbReference>
<proteinExistence type="predicted"/>
<dbReference type="PANTHER" id="PTHR30124">
    <property type="entry name" value="MEMBRANE-BOUND LYTIC MUREIN TRANSGLYCOSYLASE A"/>
    <property type="match status" value="1"/>
</dbReference>
<feature type="domain" description="Lytic transglycosylase MltA" evidence="6">
    <location>
        <begin position="92"/>
        <end position="248"/>
    </location>
</feature>
<evidence type="ECO:0000256" key="3">
    <source>
        <dbReference type="ARBA" id="ARBA00023239"/>
    </source>
</evidence>
<dbReference type="Gene3D" id="2.40.40.10">
    <property type="entry name" value="RlpA-like domain"/>
    <property type="match status" value="1"/>
</dbReference>
<name>A0A3B0SBD6_9ZZZZ</name>
<evidence type="ECO:0000313" key="7">
    <source>
        <dbReference type="EMBL" id="VAV97858.1"/>
    </source>
</evidence>
<evidence type="ECO:0000256" key="2">
    <source>
        <dbReference type="ARBA" id="ARBA00012587"/>
    </source>
</evidence>
<keyword evidence="4" id="KW-0961">Cell wall biogenesis/degradation</keyword>
<protein>
    <recommendedName>
        <fullName evidence="2">peptidoglycan lytic exotransglycosylase</fullName>
        <ecNumber evidence="2">4.2.2.n1</ecNumber>
    </recommendedName>
    <alternativeName>
        <fullName evidence="5">Murein hydrolase A</fullName>
    </alternativeName>
</protein>
<evidence type="ECO:0000256" key="5">
    <source>
        <dbReference type="ARBA" id="ARBA00030918"/>
    </source>
</evidence>
<dbReference type="EMBL" id="UOEH01000238">
    <property type="protein sequence ID" value="VAV97858.1"/>
    <property type="molecule type" value="Genomic_DNA"/>
</dbReference>
<dbReference type="AlphaFoldDB" id="A0A3B0SBD6"/>
<dbReference type="PIRSF" id="PIRSF019422">
    <property type="entry name" value="MltA"/>
    <property type="match status" value="1"/>
</dbReference>
<dbReference type="Gene3D" id="2.40.240.50">
    <property type="entry name" value="Barwin-like endoglucanases"/>
    <property type="match status" value="1"/>
</dbReference>
<dbReference type="GO" id="GO:0019867">
    <property type="term" value="C:outer membrane"/>
    <property type="evidence" value="ECO:0007669"/>
    <property type="project" value="InterPro"/>
</dbReference>
<comment type="catalytic activity">
    <reaction evidence="1">
        <text>Exolytic cleavage of the (1-&gt;4)-beta-glycosidic linkage between N-acetylmuramic acid (MurNAc) and N-acetylglucosamine (GlcNAc) residues in peptidoglycan, from either the reducing or the non-reducing ends of the peptidoglycan chains, with concomitant formation of a 1,6-anhydrobond in the MurNAc residue.</text>
        <dbReference type="EC" id="4.2.2.n1"/>
    </reaction>
</comment>
<organism evidence="7">
    <name type="scientific">hydrothermal vent metagenome</name>
    <dbReference type="NCBI Taxonomy" id="652676"/>
    <lineage>
        <taxon>unclassified sequences</taxon>
        <taxon>metagenomes</taxon>
        <taxon>ecological metagenomes</taxon>
    </lineage>
</organism>
<dbReference type="GO" id="GO:0004553">
    <property type="term" value="F:hydrolase activity, hydrolyzing O-glycosyl compounds"/>
    <property type="evidence" value="ECO:0007669"/>
    <property type="project" value="InterPro"/>
</dbReference>
<dbReference type="GO" id="GO:0071555">
    <property type="term" value="P:cell wall organization"/>
    <property type="evidence" value="ECO:0007669"/>
    <property type="project" value="UniProtKB-KW"/>
</dbReference>
<dbReference type="GO" id="GO:0008933">
    <property type="term" value="F:peptidoglycan lytic transglycosylase activity"/>
    <property type="evidence" value="ECO:0007669"/>
    <property type="project" value="TreeGrafter"/>
</dbReference>
<dbReference type="Pfam" id="PF03562">
    <property type="entry name" value="MltA"/>
    <property type="match status" value="1"/>
</dbReference>
<evidence type="ECO:0000256" key="1">
    <source>
        <dbReference type="ARBA" id="ARBA00001420"/>
    </source>
</evidence>
<sequence>NLQEYLGDRFKNVTLAGTVADWLRPCEEAADINARYYSDLAVKRGAFRVFFENNFQPVQILQYRTPLPDSPIRRKGVKIDETGLFTGYFEPVYDAARTAGGAFTAPVYRRPDDLIEVDLGAFREELSGQRIAGKLSGRRLVPYADRRAINDGELNGAAPIAWLGANDLFFLQIQGSGRLRFNDDGELRIGYDGQNGHAYTAIGRVMVEREIMPLEDVSMASIRAWLDGAGGDTAQALREENASYVFFRELDPPEPGLGPPGAQGVALTPQRSLAVDRRYHALGAPVWIDIEPVDGAGPAPIRRLMVAQDTGGAIRGPVRGDIFWGAGEDAGAIAGAMKARGEMYVLVPRRVAERLPRRSER</sequence>
<dbReference type="GO" id="GO:0009253">
    <property type="term" value="P:peptidoglycan catabolic process"/>
    <property type="evidence" value="ECO:0007669"/>
    <property type="project" value="TreeGrafter"/>
</dbReference>
<evidence type="ECO:0000256" key="4">
    <source>
        <dbReference type="ARBA" id="ARBA00023316"/>
    </source>
</evidence>
<dbReference type="Pfam" id="PF06725">
    <property type="entry name" value="3D"/>
    <property type="match status" value="1"/>
</dbReference>
<dbReference type="InterPro" id="IPR036908">
    <property type="entry name" value="RlpA-like_sf"/>
</dbReference>
<gene>
    <name evidence="7" type="ORF">MNBD_ALPHA05-568</name>
</gene>
<dbReference type="GO" id="GO:0009254">
    <property type="term" value="P:peptidoglycan turnover"/>
    <property type="evidence" value="ECO:0007669"/>
    <property type="project" value="InterPro"/>
</dbReference>
<dbReference type="EC" id="4.2.2.n1" evidence="2"/>
<dbReference type="SMART" id="SM00925">
    <property type="entry name" value="MltA"/>
    <property type="match status" value="1"/>
</dbReference>
<evidence type="ECO:0000259" key="6">
    <source>
        <dbReference type="SMART" id="SM00925"/>
    </source>
</evidence>
<dbReference type="PANTHER" id="PTHR30124:SF0">
    <property type="entry name" value="MEMBRANE-BOUND LYTIC MUREIN TRANSGLYCOSYLASE A"/>
    <property type="match status" value="1"/>
</dbReference>
<dbReference type="CDD" id="cd14668">
    <property type="entry name" value="mlta_B"/>
    <property type="match status" value="1"/>
</dbReference>
<feature type="non-terminal residue" evidence="7">
    <location>
        <position position="1"/>
    </location>
</feature>